<name>A0A7V2WVZ3_LEUMU</name>
<feature type="domain" description="CBS" evidence="2">
    <location>
        <begin position="115"/>
        <end position="181"/>
    </location>
</feature>
<dbReference type="EMBL" id="DRMS01000481">
    <property type="protein sequence ID" value="HFC93668.1"/>
    <property type="molecule type" value="Genomic_DNA"/>
</dbReference>
<comment type="caution">
    <text evidence="3">The sequence shown here is derived from an EMBL/GenBank/DDBJ whole genome shotgun (WGS) entry which is preliminary data.</text>
</comment>
<accession>A0A7V2WVZ3</accession>
<organism evidence="3">
    <name type="scientific">Leucothrix mucor</name>
    <dbReference type="NCBI Taxonomy" id="45248"/>
    <lineage>
        <taxon>Bacteria</taxon>
        <taxon>Pseudomonadati</taxon>
        <taxon>Pseudomonadota</taxon>
        <taxon>Gammaproteobacteria</taxon>
        <taxon>Thiotrichales</taxon>
        <taxon>Thiotrichaceae</taxon>
        <taxon>Leucothrix</taxon>
    </lineage>
</organism>
<dbReference type="Proteomes" id="UP000885750">
    <property type="component" value="Unassembled WGS sequence"/>
</dbReference>
<dbReference type="SUPFAM" id="SSF54631">
    <property type="entry name" value="CBS-domain pair"/>
    <property type="match status" value="1"/>
</dbReference>
<dbReference type="AlphaFoldDB" id="A0A7V2WVZ3"/>
<protein>
    <recommendedName>
        <fullName evidence="2">CBS domain-containing protein</fullName>
    </recommendedName>
</protein>
<dbReference type="Gene3D" id="3.10.580.10">
    <property type="entry name" value="CBS-domain"/>
    <property type="match status" value="1"/>
</dbReference>
<reference evidence="3" key="1">
    <citation type="journal article" date="2020" name="mSystems">
        <title>Genome- and Community-Level Interaction Insights into Carbon Utilization and Element Cycling Functions of Hydrothermarchaeota in Hydrothermal Sediment.</title>
        <authorList>
            <person name="Zhou Z."/>
            <person name="Liu Y."/>
            <person name="Xu W."/>
            <person name="Pan J."/>
            <person name="Luo Z.H."/>
            <person name="Li M."/>
        </authorList>
    </citation>
    <scope>NUCLEOTIDE SEQUENCE [LARGE SCALE GENOMIC DNA]</scope>
    <source>
        <strain evidence="3">HyVt-493</strain>
    </source>
</reference>
<keyword evidence="1" id="KW-0129">CBS domain</keyword>
<sequence length="195" mass="21459">MAEINYRLQPKQVPSGVNLVSPERDPSKRISEDSPAISVMTDLKIITPFQIEQSASLEEINNKMIACGVRLLFVSDKQGLLKGLVTSNDILGEKPMLFVTKNGCSRADIEAQDMMTPISKLEAIPLHEIEKANVADIVAALENSRRHHLLVLQHNEGRDCVRGIISITQVAHQLGKEITPSQRASSFAQLNRALG</sequence>
<evidence type="ECO:0000256" key="1">
    <source>
        <dbReference type="PROSITE-ProRule" id="PRU00703"/>
    </source>
</evidence>
<dbReference type="InterPro" id="IPR046342">
    <property type="entry name" value="CBS_dom_sf"/>
</dbReference>
<dbReference type="PROSITE" id="PS51371">
    <property type="entry name" value="CBS"/>
    <property type="match status" value="1"/>
</dbReference>
<gene>
    <name evidence="3" type="ORF">ENJ51_12740</name>
</gene>
<evidence type="ECO:0000259" key="2">
    <source>
        <dbReference type="PROSITE" id="PS51371"/>
    </source>
</evidence>
<evidence type="ECO:0000313" key="3">
    <source>
        <dbReference type="EMBL" id="HFC93668.1"/>
    </source>
</evidence>
<dbReference type="InterPro" id="IPR000644">
    <property type="entry name" value="CBS_dom"/>
</dbReference>
<proteinExistence type="predicted"/>